<evidence type="ECO:0000313" key="1">
    <source>
        <dbReference type="EMBL" id="CAI8595209.1"/>
    </source>
</evidence>
<name>A0AAV0ZEC3_VICFA</name>
<evidence type="ECO:0000313" key="2">
    <source>
        <dbReference type="Proteomes" id="UP001157006"/>
    </source>
</evidence>
<protein>
    <submittedName>
        <fullName evidence="1">Uncharacterized protein</fullName>
    </submittedName>
</protein>
<organism evidence="1 2">
    <name type="scientific">Vicia faba</name>
    <name type="common">Broad bean</name>
    <name type="synonym">Faba vulgaris</name>
    <dbReference type="NCBI Taxonomy" id="3906"/>
    <lineage>
        <taxon>Eukaryota</taxon>
        <taxon>Viridiplantae</taxon>
        <taxon>Streptophyta</taxon>
        <taxon>Embryophyta</taxon>
        <taxon>Tracheophyta</taxon>
        <taxon>Spermatophyta</taxon>
        <taxon>Magnoliopsida</taxon>
        <taxon>eudicotyledons</taxon>
        <taxon>Gunneridae</taxon>
        <taxon>Pentapetalae</taxon>
        <taxon>rosids</taxon>
        <taxon>fabids</taxon>
        <taxon>Fabales</taxon>
        <taxon>Fabaceae</taxon>
        <taxon>Papilionoideae</taxon>
        <taxon>50 kb inversion clade</taxon>
        <taxon>NPAAA clade</taxon>
        <taxon>Hologalegina</taxon>
        <taxon>IRL clade</taxon>
        <taxon>Fabeae</taxon>
        <taxon>Vicia</taxon>
    </lineage>
</organism>
<gene>
    <name evidence="1" type="ORF">VFH_I180120</name>
</gene>
<proteinExistence type="predicted"/>
<dbReference type="EMBL" id="OX451735">
    <property type="protein sequence ID" value="CAI8595209.1"/>
    <property type="molecule type" value="Genomic_DNA"/>
</dbReference>
<reference evidence="1 2" key="1">
    <citation type="submission" date="2023-01" db="EMBL/GenBank/DDBJ databases">
        <authorList>
            <person name="Kreplak J."/>
        </authorList>
    </citation>
    <scope>NUCLEOTIDE SEQUENCE [LARGE SCALE GENOMIC DNA]</scope>
</reference>
<accession>A0AAV0ZEC3</accession>
<dbReference type="AlphaFoldDB" id="A0AAV0ZEC3"/>
<sequence length="221" mass="25525">MVFCDHCLTNVAEEIIDDGYLCCGDCGKVLEDHHFSQKTVFCDHCCKNVYGIRLDDDPLCCGDCGKLLEDSFLVRESRGERRVAKKVDDYIPSEGRFFYRNIKSWEYNNEEYLQELAAKEKIAKKAFQAFFRNCSNDSLAARDKLAQSAIKSLAKSKKKQAQIQENLKKVASENDNISESTSKEKTKEDELGSFDEFKHTLYQENAGRKKRQRRFVPRICK</sequence>
<keyword evidence="2" id="KW-1185">Reference proteome</keyword>
<dbReference type="Proteomes" id="UP001157006">
    <property type="component" value="Chromosome 1S"/>
</dbReference>